<keyword evidence="2" id="KW-1185">Reference proteome</keyword>
<organism evidence="1 2">
    <name type="scientific">Thalassolituus marinus</name>
    <dbReference type="NCBI Taxonomy" id="671053"/>
    <lineage>
        <taxon>Bacteria</taxon>
        <taxon>Pseudomonadati</taxon>
        <taxon>Pseudomonadota</taxon>
        <taxon>Gammaproteobacteria</taxon>
        <taxon>Oceanospirillales</taxon>
        <taxon>Oceanospirillaceae</taxon>
        <taxon>Thalassolituus</taxon>
    </lineage>
</organism>
<dbReference type="PROSITE" id="PS51257">
    <property type="entry name" value="PROKAR_LIPOPROTEIN"/>
    <property type="match status" value="1"/>
</dbReference>
<evidence type="ECO:0000313" key="1">
    <source>
        <dbReference type="EMBL" id="MCA6063529.1"/>
    </source>
</evidence>
<proteinExistence type="predicted"/>
<accession>A0ABS7ZP97</accession>
<dbReference type="SUPFAM" id="SSF49478">
    <property type="entry name" value="Cna protein B-type domain"/>
    <property type="match status" value="1"/>
</dbReference>
<comment type="caution">
    <text evidence="1">The sequence shown here is derived from an EMBL/GenBank/DDBJ whole genome shotgun (WGS) entry which is preliminary data.</text>
</comment>
<dbReference type="Gene3D" id="2.60.40.10">
    <property type="entry name" value="Immunoglobulins"/>
    <property type="match status" value="1"/>
</dbReference>
<dbReference type="RefSeq" id="WP_225673615.1">
    <property type="nucleotide sequence ID" value="NZ_JAEDAH010000041.1"/>
</dbReference>
<evidence type="ECO:0008006" key="3">
    <source>
        <dbReference type="Google" id="ProtNLM"/>
    </source>
</evidence>
<evidence type="ECO:0000313" key="2">
    <source>
        <dbReference type="Proteomes" id="UP000714380"/>
    </source>
</evidence>
<name>A0ABS7ZP97_9GAMM</name>
<reference evidence="1 2" key="1">
    <citation type="submission" date="2020-12" db="EMBL/GenBank/DDBJ databases">
        <title>Novel Thalassolituus-related marine hydrocarbonoclastic bacteria mediated algae-derived hydrocarbons mineralization in twilight zone of the northern South China Sea.</title>
        <authorList>
            <person name="Dong C."/>
        </authorList>
    </citation>
    <scope>NUCLEOTIDE SEQUENCE [LARGE SCALE GENOMIC DNA]</scope>
    <source>
        <strain evidence="1 2">IMCC1826</strain>
    </source>
</reference>
<protein>
    <recommendedName>
        <fullName evidence="3">Carboxypeptidase regulatory-like domain-containing protein</fullName>
    </recommendedName>
</protein>
<sequence length="633" mass="67353">MQKSLVCIAVSAALTGCFGSDHHKDHFHPGKGHGHGHTAEPEEPVIYAPTPAAVNELVFLDSTHKPLAGAEVTITALSNSTVSTTSTRVRTMATTESEVYYTDAAGRIALTDLQSGTYILTTSIGGIAVSSTLIIDADNAAYQATISTPITVIEGSGSVMVEDLSADAVFATISGQLYDDNGPVAGAQIELSGGELTNGVVTSTLSDSNGVFTLFVGIPAEQAEALSAATIRIIDANYETIAETIDVTLFQALAGQNYQMVAASNSLPALYSENFEQGSNTCGNWSAESVNGDNANLWHLHTTGQNVKNSAATNGLVQLAYNDTSMGYAPEPIDSAACWYGSADGEGSASGNYLAQTTSENNAADGGTSATAHAGAIVSPWIDLTAEAAPLSVQLKTWWEIESDNPYGFGSDTMEVAYTTNERSWVTIARLNPLSNPTDGSDRSAIPFSNAGYNLAPYWQQLEAMDISEAAGESIKLRLTFNTQDAERNGFRGWLVDDISVLPVAGTFPRPEERPSENAASLVELYVVSPYYGSPLLPYYQHTFNFDGLYKGTVPATIKLVRKYSDGYLQVFKQVTVNPNSPFGFSSLIDTPDIGDDFDLSIRVHYGSSSVAQEIIPLDYYINATSDIPELEI</sequence>
<dbReference type="EMBL" id="JAEDAH010000041">
    <property type="protein sequence ID" value="MCA6063529.1"/>
    <property type="molecule type" value="Genomic_DNA"/>
</dbReference>
<gene>
    <name evidence="1" type="ORF">I9W95_07900</name>
</gene>
<dbReference type="Proteomes" id="UP000714380">
    <property type="component" value="Unassembled WGS sequence"/>
</dbReference>
<dbReference type="InterPro" id="IPR013783">
    <property type="entry name" value="Ig-like_fold"/>
</dbReference>